<evidence type="ECO:0000313" key="2">
    <source>
        <dbReference type="Proteomes" id="UP000777784"/>
    </source>
</evidence>
<reference evidence="1" key="1">
    <citation type="submission" date="2021-05" db="EMBL/GenBank/DDBJ databases">
        <title>Energy efficiency and biological interactions define the core microbiome of deep oligotrophic groundwater.</title>
        <authorList>
            <person name="Mehrshad M."/>
            <person name="Lopez-Fernandez M."/>
            <person name="Bell E."/>
            <person name="Bernier-Latmani R."/>
            <person name="Bertilsson S."/>
            <person name="Dopson M."/>
        </authorList>
    </citation>
    <scope>NUCLEOTIDE SEQUENCE</scope>
    <source>
        <strain evidence="1">Modern_marine.mb.64</strain>
    </source>
</reference>
<gene>
    <name evidence="1" type="ORF">KJ970_16475</name>
</gene>
<accession>A0A948S0D1</accession>
<protein>
    <submittedName>
        <fullName evidence="1">Uncharacterized protein</fullName>
    </submittedName>
</protein>
<evidence type="ECO:0000313" key="1">
    <source>
        <dbReference type="EMBL" id="MBU2692517.1"/>
    </source>
</evidence>
<dbReference type="AlphaFoldDB" id="A0A948S0D1"/>
<dbReference type="Proteomes" id="UP000777784">
    <property type="component" value="Unassembled WGS sequence"/>
</dbReference>
<name>A0A948S0D1_UNCEI</name>
<sequence>MNKINPYCKVLDIDVPRLEAVKHHREAIPYSMLIVALLERGGPMTLEEVARRFEEAGVFPADRALASLKRCKPGRPPVFRIDDHYALDPHHHESDLWAFRLGLKPPWVAPLKLIRPEGKPLPGPHEPLSAAHLNEAWRGGLSFEWSAQRTAICVLDAHGPVMRPHEVMSVVEAISPRWTPIRPDSASYWRRGAPIQVQPDGAWILDRSHKLVRSARQAVIDRIEMLRRSHHDRPDPVVMEAQRKSRERRRRMEAERLARLRRVIVHAFPTAKPEGVVLLDIGRHTIDTYLGEEIAEVAAKLNEYDVIGAVNVRRLLHTLGFDPEERRLAELEPPQKTKQLNRRGRTLRITLDLLVSGTCNISRPFAAKGALADYLRKGEMTKFRRRLEADTKSLLAFYQYGRLHHGVRLRWGFLDEIIPAPWVYLDEPALYDLMEESLELGRPLEVVVGSAPGWADPWSRARLAYVRKERDGWCRSLLDEDGQLIYEDDVQQARLVPAGG</sequence>
<proteinExistence type="predicted"/>
<comment type="caution">
    <text evidence="1">The sequence shown here is derived from an EMBL/GenBank/DDBJ whole genome shotgun (WGS) entry which is preliminary data.</text>
</comment>
<organism evidence="1 2">
    <name type="scientific">Eiseniibacteriota bacterium</name>
    <dbReference type="NCBI Taxonomy" id="2212470"/>
    <lineage>
        <taxon>Bacteria</taxon>
        <taxon>Candidatus Eiseniibacteriota</taxon>
    </lineage>
</organism>
<dbReference type="EMBL" id="JAHJDP010000094">
    <property type="protein sequence ID" value="MBU2692517.1"/>
    <property type="molecule type" value="Genomic_DNA"/>
</dbReference>